<dbReference type="Gene3D" id="3.30.420.40">
    <property type="match status" value="2"/>
</dbReference>
<reference evidence="2 3" key="1">
    <citation type="journal article" date="2023" name="Elife">
        <title>Identification of key yeast species and microbe-microbe interactions impacting larval growth of Drosophila in the wild.</title>
        <authorList>
            <person name="Mure A."/>
            <person name="Sugiura Y."/>
            <person name="Maeda R."/>
            <person name="Honda K."/>
            <person name="Sakurai N."/>
            <person name="Takahashi Y."/>
            <person name="Watada M."/>
            <person name="Katoh T."/>
            <person name="Gotoh A."/>
            <person name="Gotoh Y."/>
            <person name="Taniguchi I."/>
            <person name="Nakamura K."/>
            <person name="Hayashi T."/>
            <person name="Katayama T."/>
            <person name="Uemura T."/>
            <person name="Hattori Y."/>
        </authorList>
    </citation>
    <scope>NUCLEOTIDE SEQUENCE [LARGE SCALE GENOMIC DNA]</scope>
    <source>
        <strain evidence="2 3">PK-24</strain>
    </source>
</reference>
<keyword evidence="3" id="KW-1185">Reference proteome</keyword>
<dbReference type="Pfam" id="PF00022">
    <property type="entry name" value="Actin"/>
    <property type="match status" value="1"/>
</dbReference>
<gene>
    <name evidence="2" type="ORF">DAPK24_023800</name>
</gene>
<comment type="caution">
    <text evidence="2">The sequence shown here is derived from an EMBL/GenBank/DDBJ whole genome shotgun (WGS) entry which is preliminary data.</text>
</comment>
<accession>A0AAV5R2X8</accession>
<dbReference type="InterPro" id="IPR004000">
    <property type="entry name" value="Actin"/>
</dbReference>
<name>A0AAV5R2X8_PICKL</name>
<proteinExistence type="inferred from homology"/>
<protein>
    <recommendedName>
        <fullName evidence="4">Actin</fullName>
    </recommendedName>
</protein>
<dbReference type="Gene3D" id="3.90.640.10">
    <property type="entry name" value="Actin, Chain A, domain 4"/>
    <property type="match status" value="1"/>
</dbReference>
<dbReference type="FunFam" id="3.30.420.40:FF:000050">
    <property type="entry name" value="Actin, alpha skeletal muscle"/>
    <property type="match status" value="1"/>
</dbReference>
<dbReference type="InterPro" id="IPR043129">
    <property type="entry name" value="ATPase_NBD"/>
</dbReference>
<dbReference type="AlphaFoldDB" id="A0AAV5R2X8"/>
<evidence type="ECO:0000313" key="2">
    <source>
        <dbReference type="EMBL" id="GMM45805.1"/>
    </source>
</evidence>
<organism evidence="2 3">
    <name type="scientific">Pichia kluyveri</name>
    <name type="common">Yeast</name>
    <dbReference type="NCBI Taxonomy" id="36015"/>
    <lineage>
        <taxon>Eukaryota</taxon>
        <taxon>Fungi</taxon>
        <taxon>Dikarya</taxon>
        <taxon>Ascomycota</taxon>
        <taxon>Saccharomycotina</taxon>
        <taxon>Pichiomycetes</taxon>
        <taxon>Pichiales</taxon>
        <taxon>Pichiaceae</taxon>
        <taxon>Pichia</taxon>
    </lineage>
</organism>
<dbReference type="SMART" id="SM00268">
    <property type="entry name" value="ACTIN"/>
    <property type="match status" value="1"/>
</dbReference>
<comment type="similarity">
    <text evidence="1">Belongs to the actin family.</text>
</comment>
<evidence type="ECO:0000256" key="1">
    <source>
        <dbReference type="RuleBase" id="RU000487"/>
    </source>
</evidence>
<dbReference type="EMBL" id="BTGB01000003">
    <property type="protein sequence ID" value="GMM45805.1"/>
    <property type="molecule type" value="Genomic_DNA"/>
</dbReference>
<evidence type="ECO:0008006" key="4">
    <source>
        <dbReference type="Google" id="ProtNLM"/>
    </source>
</evidence>
<sequence>MNFYNQPIVLDNGSGNIRCGFSGDEKPRVSYSNIIGTPKYNKINYLPNSIKQNDTFVGNDAQINRGLLKLVYPIENGNIEDWNSMEIIWDKVLKHDLMKDNEINLNEHSILINDEIFTSNKQRETICQILFETFNIGAINLSISNLLSLYAMGKTTGVSVNIGDGICSIVNIFDGYILPNSLKRINLAGREITKLLKTEVTKNGYLMNSSSEFEIIRNLKERLCSVNMMENIENGSQSFPLPDGKKLNITNESLKKPCELLFNPISFGYEDNSIQELIYKSIINNDTELRFKLFNSIILSGGSTCFKNFGNRLIKEIRKIDNEIGFKIFASTERKNNCFIGGSIISSLSTFNNIVISRKEFNENPQCVYEKYY</sequence>
<dbReference type="Proteomes" id="UP001378960">
    <property type="component" value="Unassembled WGS sequence"/>
</dbReference>
<dbReference type="SUPFAM" id="SSF53067">
    <property type="entry name" value="Actin-like ATPase domain"/>
    <property type="match status" value="2"/>
</dbReference>
<dbReference type="PANTHER" id="PTHR11937">
    <property type="entry name" value="ACTIN"/>
    <property type="match status" value="1"/>
</dbReference>
<dbReference type="PRINTS" id="PR00190">
    <property type="entry name" value="ACTIN"/>
</dbReference>
<evidence type="ECO:0000313" key="3">
    <source>
        <dbReference type="Proteomes" id="UP001378960"/>
    </source>
</evidence>